<dbReference type="PANTHER" id="PTHR23085:SF26">
    <property type="entry name" value="JUNCTOPHILIN-2"/>
    <property type="match status" value="1"/>
</dbReference>
<feature type="region of interest" description="Disordered" evidence="1">
    <location>
        <begin position="40"/>
        <end position="141"/>
    </location>
</feature>
<dbReference type="InterPro" id="IPR017191">
    <property type="entry name" value="Junctophilin"/>
</dbReference>
<dbReference type="GO" id="GO:0016529">
    <property type="term" value="C:sarcoplasmic reticulum"/>
    <property type="evidence" value="ECO:0007669"/>
    <property type="project" value="TreeGrafter"/>
</dbReference>
<dbReference type="PANTHER" id="PTHR23085">
    <property type="entry name" value="GH28348P"/>
    <property type="match status" value="1"/>
</dbReference>
<feature type="transmembrane region" description="Helical" evidence="2">
    <location>
        <begin position="165"/>
        <end position="186"/>
    </location>
</feature>
<keyword evidence="4" id="KW-1185">Reference proteome</keyword>
<evidence type="ECO:0000256" key="1">
    <source>
        <dbReference type="SAM" id="MobiDB-lite"/>
    </source>
</evidence>
<dbReference type="GO" id="GO:0030314">
    <property type="term" value="C:junctional membrane complex"/>
    <property type="evidence" value="ECO:0007669"/>
    <property type="project" value="InterPro"/>
</dbReference>
<gene>
    <name evidence="3" type="primary">Jph2_0</name>
    <name evidence="3" type="ORF">JACJAC_R07194</name>
</gene>
<keyword evidence="2" id="KW-0472">Membrane</keyword>
<accession>A0A7L2YW14</accession>
<comment type="caution">
    <text evidence="3">The sequence shown here is derived from an EMBL/GenBank/DDBJ whole genome shotgun (WGS) entry which is preliminary data.</text>
</comment>
<keyword evidence="2" id="KW-0812">Transmembrane</keyword>
<proteinExistence type="predicted"/>
<evidence type="ECO:0000313" key="4">
    <source>
        <dbReference type="Proteomes" id="UP000550086"/>
    </source>
</evidence>
<feature type="non-terminal residue" evidence="3">
    <location>
        <position position="1"/>
    </location>
</feature>
<sequence>EGEGRPASRGRGRPAEQMEIGPLQRMAREPDVELIKGYHSYAVRTSPVSPAEDYEEEPLPEPEPPSPEPRGDPQCRGGTSTRLEEREEKPAARVEAKPEPPRPKEQKHHPSPERRAAGRAEPAADRKTEARAPGRTEAKAAAKRGLATKAVAALEVEECEEGPNTIVICMVILLNIGLAILFVHFLT</sequence>
<evidence type="ECO:0000313" key="3">
    <source>
        <dbReference type="EMBL" id="NXS97869.1"/>
    </source>
</evidence>
<dbReference type="GO" id="GO:0005886">
    <property type="term" value="C:plasma membrane"/>
    <property type="evidence" value="ECO:0007669"/>
    <property type="project" value="TreeGrafter"/>
</dbReference>
<feature type="non-terminal residue" evidence="3">
    <location>
        <position position="187"/>
    </location>
</feature>
<organism evidence="3 4">
    <name type="scientific">Jacana jacana</name>
    <name type="common">Wattled jacana</name>
    <name type="synonym">Parra jacana</name>
    <dbReference type="NCBI Taxonomy" id="54508"/>
    <lineage>
        <taxon>Eukaryota</taxon>
        <taxon>Metazoa</taxon>
        <taxon>Chordata</taxon>
        <taxon>Craniata</taxon>
        <taxon>Vertebrata</taxon>
        <taxon>Euteleostomi</taxon>
        <taxon>Archelosauria</taxon>
        <taxon>Archosauria</taxon>
        <taxon>Dinosauria</taxon>
        <taxon>Saurischia</taxon>
        <taxon>Theropoda</taxon>
        <taxon>Coelurosauria</taxon>
        <taxon>Aves</taxon>
        <taxon>Neognathae</taxon>
        <taxon>Neoaves</taxon>
        <taxon>Charadriiformes</taxon>
        <taxon>Jacanidae</taxon>
        <taxon>Jacana</taxon>
    </lineage>
</organism>
<feature type="compositionally biased region" description="Basic and acidic residues" evidence="1">
    <location>
        <begin position="82"/>
        <end position="140"/>
    </location>
</feature>
<dbReference type="AlphaFoldDB" id="A0A7L2YW14"/>
<dbReference type="OrthoDB" id="284854at2759"/>
<keyword evidence="2" id="KW-1133">Transmembrane helix</keyword>
<name>A0A7L2YW14_JACJC</name>
<dbReference type="GO" id="GO:0005789">
    <property type="term" value="C:endoplasmic reticulum membrane"/>
    <property type="evidence" value="ECO:0007669"/>
    <property type="project" value="TreeGrafter"/>
</dbReference>
<evidence type="ECO:0000256" key="2">
    <source>
        <dbReference type="SAM" id="Phobius"/>
    </source>
</evidence>
<feature type="region of interest" description="Disordered" evidence="1">
    <location>
        <begin position="1"/>
        <end position="28"/>
    </location>
</feature>
<dbReference type="EMBL" id="VZTM01023753">
    <property type="protein sequence ID" value="NXS97869.1"/>
    <property type="molecule type" value="Genomic_DNA"/>
</dbReference>
<dbReference type="Proteomes" id="UP000550086">
    <property type="component" value="Unassembled WGS sequence"/>
</dbReference>
<protein>
    <submittedName>
        <fullName evidence="3">JPH2 protein</fullName>
    </submittedName>
</protein>
<reference evidence="3 4" key="1">
    <citation type="submission" date="2019-09" db="EMBL/GenBank/DDBJ databases">
        <title>Bird 10,000 Genomes (B10K) Project - Family phase.</title>
        <authorList>
            <person name="Zhang G."/>
        </authorList>
    </citation>
    <scope>NUCLEOTIDE SEQUENCE [LARGE SCALE GENOMIC DNA]</scope>
    <source>
        <strain evidence="3">B10K-DU-002-59</strain>
        <tissue evidence="3">Muscle</tissue>
    </source>
</reference>